<dbReference type="Proteomes" id="UP000654123">
    <property type="component" value="Unassembled WGS sequence"/>
</dbReference>
<dbReference type="InterPro" id="IPR050109">
    <property type="entry name" value="HTH-type_TetR-like_transc_reg"/>
</dbReference>
<evidence type="ECO:0000259" key="5">
    <source>
        <dbReference type="PROSITE" id="PS50977"/>
    </source>
</evidence>
<accession>A0A918EIZ7</accession>
<feature type="domain" description="HTH tetR-type" evidence="5">
    <location>
        <begin position="16"/>
        <end position="76"/>
    </location>
</feature>
<dbReference type="AlphaFoldDB" id="A0A918EIZ7"/>
<keyword evidence="7" id="KW-1185">Reference proteome</keyword>
<reference evidence="6" key="2">
    <citation type="submission" date="2020-09" db="EMBL/GenBank/DDBJ databases">
        <authorList>
            <person name="Sun Q."/>
            <person name="Ohkuma M."/>
        </authorList>
    </citation>
    <scope>NUCLEOTIDE SEQUENCE</scope>
    <source>
        <strain evidence="6">JCM 4335</strain>
    </source>
</reference>
<feature type="DNA-binding region" description="H-T-H motif" evidence="4">
    <location>
        <begin position="39"/>
        <end position="58"/>
    </location>
</feature>
<protein>
    <submittedName>
        <fullName evidence="6">TetR family transcriptional regulator</fullName>
    </submittedName>
</protein>
<gene>
    <name evidence="6" type="ORF">GCM10010249_09100</name>
</gene>
<dbReference type="PROSITE" id="PS50977">
    <property type="entry name" value="HTH_TETR_2"/>
    <property type="match status" value="1"/>
</dbReference>
<comment type="caution">
    <text evidence="6">The sequence shown here is derived from an EMBL/GenBank/DDBJ whole genome shotgun (WGS) entry which is preliminary data.</text>
</comment>
<dbReference type="GO" id="GO:0003700">
    <property type="term" value="F:DNA-binding transcription factor activity"/>
    <property type="evidence" value="ECO:0007669"/>
    <property type="project" value="TreeGrafter"/>
</dbReference>
<evidence type="ECO:0000313" key="7">
    <source>
        <dbReference type="Proteomes" id="UP000654123"/>
    </source>
</evidence>
<dbReference type="InterPro" id="IPR009057">
    <property type="entry name" value="Homeodomain-like_sf"/>
</dbReference>
<sequence length="204" mass="22087">MTPSDPSVSLRERKKRATRDALATAALRMAAERGLDQVTVEAVTAEVGVSVRTFFNYFGHLEDAILVAAPDSTARTCRAIVGAPPERSTLSVLREAIAEELTHIEDGHDRWELQCTVLGNSPSLFPRFLAARGADEQALIAAVAERLDVDARTDLRPRLLVHTALAAVRSAVELWTATGRTRPLRALHDEAFAELAAVAGALRD</sequence>
<reference evidence="6" key="1">
    <citation type="journal article" date="2014" name="Int. J. Syst. Evol. Microbiol.">
        <title>Complete genome sequence of Corynebacterium casei LMG S-19264T (=DSM 44701T), isolated from a smear-ripened cheese.</title>
        <authorList>
            <consortium name="US DOE Joint Genome Institute (JGI-PGF)"/>
            <person name="Walter F."/>
            <person name="Albersmeier A."/>
            <person name="Kalinowski J."/>
            <person name="Ruckert C."/>
        </authorList>
    </citation>
    <scope>NUCLEOTIDE SEQUENCE</scope>
    <source>
        <strain evidence="6">JCM 4335</strain>
    </source>
</reference>
<dbReference type="Gene3D" id="1.10.10.60">
    <property type="entry name" value="Homeodomain-like"/>
    <property type="match status" value="1"/>
</dbReference>
<dbReference type="PANTHER" id="PTHR30055:SF238">
    <property type="entry name" value="MYCOFACTOCIN BIOSYNTHESIS TRANSCRIPTIONAL REGULATOR MFTR-RELATED"/>
    <property type="match status" value="1"/>
</dbReference>
<dbReference type="GO" id="GO:0000976">
    <property type="term" value="F:transcription cis-regulatory region binding"/>
    <property type="evidence" value="ECO:0007669"/>
    <property type="project" value="TreeGrafter"/>
</dbReference>
<dbReference type="PANTHER" id="PTHR30055">
    <property type="entry name" value="HTH-TYPE TRANSCRIPTIONAL REGULATOR RUTR"/>
    <property type="match status" value="1"/>
</dbReference>
<keyword evidence="1" id="KW-0805">Transcription regulation</keyword>
<dbReference type="Pfam" id="PF00440">
    <property type="entry name" value="TetR_N"/>
    <property type="match status" value="1"/>
</dbReference>
<evidence type="ECO:0000256" key="1">
    <source>
        <dbReference type="ARBA" id="ARBA00023015"/>
    </source>
</evidence>
<evidence type="ECO:0000256" key="2">
    <source>
        <dbReference type="ARBA" id="ARBA00023125"/>
    </source>
</evidence>
<dbReference type="InterPro" id="IPR001647">
    <property type="entry name" value="HTH_TetR"/>
</dbReference>
<evidence type="ECO:0000256" key="4">
    <source>
        <dbReference type="PROSITE-ProRule" id="PRU00335"/>
    </source>
</evidence>
<evidence type="ECO:0000313" key="6">
    <source>
        <dbReference type="EMBL" id="GGP93577.1"/>
    </source>
</evidence>
<evidence type="ECO:0000256" key="3">
    <source>
        <dbReference type="ARBA" id="ARBA00023163"/>
    </source>
</evidence>
<proteinExistence type="predicted"/>
<dbReference type="InterPro" id="IPR041347">
    <property type="entry name" value="MftR_C"/>
</dbReference>
<organism evidence="6 7">
    <name type="scientific">Streptomyces roseolilacinus</name>
    <dbReference type="NCBI Taxonomy" id="66904"/>
    <lineage>
        <taxon>Bacteria</taxon>
        <taxon>Bacillati</taxon>
        <taxon>Actinomycetota</taxon>
        <taxon>Actinomycetes</taxon>
        <taxon>Kitasatosporales</taxon>
        <taxon>Streptomycetaceae</taxon>
        <taxon>Streptomyces</taxon>
    </lineage>
</organism>
<dbReference type="Gene3D" id="1.10.357.10">
    <property type="entry name" value="Tetracycline Repressor, domain 2"/>
    <property type="match status" value="1"/>
</dbReference>
<keyword evidence="3" id="KW-0804">Transcription</keyword>
<dbReference type="SUPFAM" id="SSF46689">
    <property type="entry name" value="Homeodomain-like"/>
    <property type="match status" value="1"/>
</dbReference>
<name>A0A918EIZ7_9ACTN</name>
<dbReference type="Pfam" id="PF17754">
    <property type="entry name" value="TetR_C_14"/>
    <property type="match status" value="1"/>
</dbReference>
<keyword evidence="2 4" id="KW-0238">DNA-binding</keyword>
<dbReference type="EMBL" id="BMSV01000002">
    <property type="protein sequence ID" value="GGP93577.1"/>
    <property type="molecule type" value="Genomic_DNA"/>
</dbReference>
<dbReference type="RefSeq" id="WP_229840024.1">
    <property type="nucleotide sequence ID" value="NZ_BMSV01000002.1"/>
</dbReference>